<dbReference type="EMBL" id="JAGPXD010000004">
    <property type="protein sequence ID" value="KAH7358501.1"/>
    <property type="molecule type" value="Genomic_DNA"/>
</dbReference>
<keyword evidence="2" id="KW-1185">Reference proteome</keyword>
<comment type="caution">
    <text evidence="1">The sequence shown here is derived from an EMBL/GenBank/DDBJ whole genome shotgun (WGS) entry which is preliminary data.</text>
</comment>
<sequence length="205" mass="22299">MRPNDPEHHLADNPGGYSPTPFLLAVGVGVGHEAIGPDRRTTENVVGNLVCWRWLMFQGQMCACAWGFDATSQAPRPVVMRHCCERQVWSGKIMKLQNDDRGEGRHLIAICEVVMRSFLRRTVAKSQLPACCVMSACVVGGRSLCALHSLPVADEHVVCRRDCCCLSDSSAVGGGSVISQTCHAHLCILLGKRGSSDCFHHSSLE</sequence>
<dbReference type="Proteomes" id="UP000813385">
    <property type="component" value="Unassembled WGS sequence"/>
</dbReference>
<protein>
    <submittedName>
        <fullName evidence="1">Uncharacterized protein</fullName>
    </submittedName>
</protein>
<accession>A0A8K0TE57</accession>
<gene>
    <name evidence="1" type="ORF">B0T11DRAFT_104823</name>
</gene>
<dbReference type="AlphaFoldDB" id="A0A8K0TE57"/>
<reference evidence="1" key="1">
    <citation type="journal article" date="2021" name="Nat. Commun.">
        <title>Genetic determinants of endophytism in the Arabidopsis root mycobiome.</title>
        <authorList>
            <person name="Mesny F."/>
            <person name="Miyauchi S."/>
            <person name="Thiergart T."/>
            <person name="Pickel B."/>
            <person name="Atanasova L."/>
            <person name="Karlsson M."/>
            <person name="Huettel B."/>
            <person name="Barry K.W."/>
            <person name="Haridas S."/>
            <person name="Chen C."/>
            <person name="Bauer D."/>
            <person name="Andreopoulos W."/>
            <person name="Pangilinan J."/>
            <person name="LaButti K."/>
            <person name="Riley R."/>
            <person name="Lipzen A."/>
            <person name="Clum A."/>
            <person name="Drula E."/>
            <person name="Henrissat B."/>
            <person name="Kohler A."/>
            <person name="Grigoriev I.V."/>
            <person name="Martin F.M."/>
            <person name="Hacquard S."/>
        </authorList>
    </citation>
    <scope>NUCLEOTIDE SEQUENCE</scope>
    <source>
        <strain evidence="1">MPI-CAGE-AT-0016</strain>
    </source>
</reference>
<name>A0A8K0TE57_9PEZI</name>
<evidence type="ECO:0000313" key="2">
    <source>
        <dbReference type="Proteomes" id="UP000813385"/>
    </source>
</evidence>
<evidence type="ECO:0000313" key="1">
    <source>
        <dbReference type="EMBL" id="KAH7358501.1"/>
    </source>
</evidence>
<organism evidence="1 2">
    <name type="scientific">Plectosphaerella cucumerina</name>
    <dbReference type="NCBI Taxonomy" id="40658"/>
    <lineage>
        <taxon>Eukaryota</taxon>
        <taxon>Fungi</taxon>
        <taxon>Dikarya</taxon>
        <taxon>Ascomycota</taxon>
        <taxon>Pezizomycotina</taxon>
        <taxon>Sordariomycetes</taxon>
        <taxon>Hypocreomycetidae</taxon>
        <taxon>Glomerellales</taxon>
        <taxon>Plectosphaerellaceae</taxon>
        <taxon>Plectosphaerella</taxon>
    </lineage>
</organism>
<proteinExistence type="predicted"/>